<proteinExistence type="predicted"/>
<sequence>MRKKIILKHTKDASYTPKKDFKFSITDKFSSYDAHNINKIAQTLNKNVKVEVEIHNQTAKRSLFQKMADTSFQEVQSQKAFTEIYNNTHQIKSMLADKDRYNDDAHKLQADLDALILDNQKRISFLKKSLKQENELLIEQLEPAFIEYRNDHPQIFSSDEISARADEIRKRRSEKQDPDGFNPNQKLVFNGLVLNPKLLSSLKKRSQVSLNKLNDPKVELLNSAELVLETSSEVHVLEPTEVLGDESTVSHEETDN</sequence>
<evidence type="ECO:0000313" key="2">
    <source>
        <dbReference type="EMBL" id="MDQ0513646.1"/>
    </source>
</evidence>
<gene>
    <name evidence="2" type="ORF">J2Z62_000084</name>
</gene>
<feature type="coiled-coil region" evidence="1">
    <location>
        <begin position="91"/>
        <end position="118"/>
    </location>
</feature>
<accession>A0ABU0LY61</accession>
<comment type="caution">
    <text evidence="2">The sequence shown here is derived from an EMBL/GenBank/DDBJ whole genome shotgun (WGS) entry which is preliminary data.</text>
</comment>
<name>A0ABU0LY61_9BACT</name>
<organism evidence="2 3">
    <name type="scientific">Mycoplasmoides fastidiosum</name>
    <dbReference type="NCBI Taxonomy" id="92758"/>
    <lineage>
        <taxon>Bacteria</taxon>
        <taxon>Bacillati</taxon>
        <taxon>Mycoplasmatota</taxon>
        <taxon>Mycoplasmoidales</taxon>
        <taxon>Mycoplasmoidaceae</taxon>
        <taxon>Mycoplasmoides</taxon>
    </lineage>
</organism>
<reference evidence="2" key="1">
    <citation type="submission" date="2023-07" db="EMBL/GenBank/DDBJ databases">
        <title>Genomic Encyclopedia of Type Strains, Phase IV (KMG-IV): sequencing the most valuable type-strain genomes for metagenomic binning, comparative biology and taxonomic classification.</title>
        <authorList>
            <person name="Goeker M."/>
        </authorList>
    </citation>
    <scope>NUCLEOTIDE SEQUENCE [LARGE SCALE GENOMIC DNA]</scope>
    <source>
        <strain evidence="2">DSM 21204</strain>
    </source>
</reference>
<dbReference type="EMBL" id="JAUSWO010000001">
    <property type="protein sequence ID" value="MDQ0513646.1"/>
    <property type="molecule type" value="Genomic_DNA"/>
</dbReference>
<keyword evidence="3" id="KW-1185">Reference proteome</keyword>
<protein>
    <submittedName>
        <fullName evidence="2">Oligoendopeptidase F</fullName>
    </submittedName>
</protein>
<keyword evidence="1" id="KW-0175">Coiled coil</keyword>
<evidence type="ECO:0000313" key="3">
    <source>
        <dbReference type="Proteomes" id="UP001240643"/>
    </source>
</evidence>
<evidence type="ECO:0000256" key="1">
    <source>
        <dbReference type="SAM" id="Coils"/>
    </source>
</evidence>
<dbReference type="RefSeq" id="WP_256547659.1">
    <property type="nucleotide sequence ID" value="NZ_CP101809.1"/>
</dbReference>
<dbReference type="Proteomes" id="UP001240643">
    <property type="component" value="Unassembled WGS sequence"/>
</dbReference>